<sequence>MVQAVIDISEHANRVLAVVKAKHGLNDKSQAIELMAMEYEEKVLEPALRPEYAEKLKKIRKGKFIRVKNFKEHFGL</sequence>
<proteinExistence type="predicted"/>
<dbReference type="InterPro" id="IPR020271">
    <property type="entry name" value="Uncharacterised_MJ1172"/>
</dbReference>
<dbReference type="Proteomes" id="UP000510821">
    <property type="component" value="Chromosome"/>
</dbReference>
<name>A0A7D6BPH9_FERL1</name>
<organism evidence="1 2">
    <name type="scientific">Fermentimicrarchaeum limneticum</name>
    <dbReference type="NCBI Taxonomy" id="2795018"/>
    <lineage>
        <taxon>Archaea</taxon>
        <taxon>Candidatus Micrarchaeota</taxon>
        <taxon>Candidatus Fermentimicrarchaeales</taxon>
        <taxon>Candidatus Fermentimicrarchaeaceae</taxon>
        <taxon>Candidatus Fermentimicrarchaeum</taxon>
    </lineage>
</organism>
<dbReference type="KEGG" id="flt:Sv326_1307"/>
<protein>
    <recommendedName>
        <fullName evidence="3">Antitoxin</fullName>
    </recommendedName>
</protein>
<gene>
    <name evidence="1" type="ORF">Sv326_1307</name>
</gene>
<accession>A0A7D6BPH9</accession>
<dbReference type="AlphaFoldDB" id="A0A7D6BPH9"/>
<dbReference type="Pfam" id="PF10884">
    <property type="entry name" value="DUF2683"/>
    <property type="match status" value="1"/>
</dbReference>
<evidence type="ECO:0008006" key="3">
    <source>
        <dbReference type="Google" id="ProtNLM"/>
    </source>
</evidence>
<reference evidence="2" key="1">
    <citation type="submission" date="2020-07" db="EMBL/GenBank/DDBJ databases">
        <title>Metabolic diversity and evolutionary history of the archaeal phylum ###Micrarchaeota### uncovered from a freshwater lake metagenome.</title>
        <authorList>
            <person name="Kadnikov V.V."/>
            <person name="Savvichev A.S."/>
            <person name="Mardanov A.V."/>
            <person name="Beletsky A.V."/>
            <person name="Chupakov A.V."/>
            <person name="Kokryatskaya N.M."/>
            <person name="Pimenov N.V."/>
            <person name="Ravin N.V."/>
        </authorList>
    </citation>
    <scope>NUCLEOTIDE SEQUENCE [LARGE SCALE GENOMIC DNA]</scope>
</reference>
<dbReference type="EMBL" id="CP058998">
    <property type="protein sequence ID" value="QLJ53482.1"/>
    <property type="molecule type" value="Genomic_DNA"/>
</dbReference>
<evidence type="ECO:0000313" key="2">
    <source>
        <dbReference type="Proteomes" id="UP000510821"/>
    </source>
</evidence>
<evidence type="ECO:0000313" key="1">
    <source>
        <dbReference type="EMBL" id="QLJ53482.1"/>
    </source>
</evidence>